<organism evidence="6 7">
    <name type="scientific">Austropuccinia psidii MF-1</name>
    <dbReference type="NCBI Taxonomy" id="1389203"/>
    <lineage>
        <taxon>Eukaryota</taxon>
        <taxon>Fungi</taxon>
        <taxon>Dikarya</taxon>
        <taxon>Basidiomycota</taxon>
        <taxon>Pucciniomycotina</taxon>
        <taxon>Pucciniomycetes</taxon>
        <taxon>Pucciniales</taxon>
        <taxon>Sphaerophragmiaceae</taxon>
        <taxon>Austropuccinia</taxon>
    </lineage>
</organism>
<dbReference type="SUPFAM" id="SSF53098">
    <property type="entry name" value="Ribonuclease H-like"/>
    <property type="match status" value="1"/>
</dbReference>
<dbReference type="OrthoDB" id="7691805at2759"/>
<dbReference type="Gene3D" id="3.30.420.10">
    <property type="entry name" value="Ribonuclease H-like superfamily/Ribonuclease H"/>
    <property type="match status" value="1"/>
</dbReference>
<evidence type="ECO:0000313" key="7">
    <source>
        <dbReference type="Proteomes" id="UP000765509"/>
    </source>
</evidence>
<evidence type="ECO:0000256" key="1">
    <source>
        <dbReference type="ARBA" id="ARBA00022578"/>
    </source>
</evidence>
<dbReference type="EMBL" id="AVOT02021413">
    <property type="protein sequence ID" value="MBW0510219.1"/>
    <property type="molecule type" value="Genomic_DNA"/>
</dbReference>
<protein>
    <recommendedName>
        <fullName evidence="5">Integrase catalytic domain-containing protein</fullName>
    </recommendedName>
</protein>
<dbReference type="PROSITE" id="PS50994">
    <property type="entry name" value="INTEGRASE"/>
    <property type="match status" value="1"/>
</dbReference>
<dbReference type="InterPro" id="IPR001584">
    <property type="entry name" value="Integrase_cat-core"/>
</dbReference>
<evidence type="ECO:0000256" key="3">
    <source>
        <dbReference type="ARBA" id="ARBA00048173"/>
    </source>
</evidence>
<evidence type="ECO:0000313" key="6">
    <source>
        <dbReference type="EMBL" id="MBW0510219.1"/>
    </source>
</evidence>
<feature type="domain" description="Integrase catalytic" evidence="5">
    <location>
        <begin position="46"/>
        <end position="165"/>
    </location>
</feature>
<dbReference type="GO" id="GO:0032196">
    <property type="term" value="P:transposition"/>
    <property type="evidence" value="ECO:0007669"/>
    <property type="project" value="UniProtKB-KW"/>
</dbReference>
<dbReference type="PANTHER" id="PTHR42648">
    <property type="entry name" value="TRANSPOSASE, PUTATIVE-RELATED"/>
    <property type="match status" value="1"/>
</dbReference>
<dbReference type="InterPro" id="IPR036397">
    <property type="entry name" value="RNaseH_sf"/>
</dbReference>
<comment type="catalytic activity">
    <reaction evidence="3">
        <text>DNA(n) + a 2'-deoxyribonucleoside 5'-triphosphate = DNA(n+1) + diphosphate</text>
        <dbReference type="Rhea" id="RHEA:22508"/>
        <dbReference type="Rhea" id="RHEA-COMP:17339"/>
        <dbReference type="Rhea" id="RHEA-COMP:17340"/>
        <dbReference type="ChEBI" id="CHEBI:33019"/>
        <dbReference type="ChEBI" id="CHEBI:61560"/>
        <dbReference type="ChEBI" id="CHEBI:173112"/>
        <dbReference type="EC" id="2.7.7.49"/>
    </reaction>
</comment>
<sequence length="165" mass="18530">MGRLQNFLKDRIGTGISKHLDNTMDHCADCLIEKSRRQNELLPTRCPTEPMDIVASDLMGTFEKANIKSGNWALTIWDISSTYGECHIIATKADTAAVLQGIIIRWEVKSGEKLKKLHNDGGGEFWSKGINCWCTTKGITHEQSLPMHHKQNGVTEKYNRSVADM</sequence>
<dbReference type="InterPro" id="IPR012337">
    <property type="entry name" value="RNaseH-like_sf"/>
</dbReference>
<keyword evidence="1" id="KW-0815">Transposition</keyword>
<dbReference type="GO" id="GO:0005634">
    <property type="term" value="C:nucleus"/>
    <property type="evidence" value="ECO:0007669"/>
    <property type="project" value="UniProtKB-ARBA"/>
</dbReference>
<accession>A0A9Q3HP81</accession>
<dbReference type="GO" id="GO:0003723">
    <property type="term" value="F:RNA binding"/>
    <property type="evidence" value="ECO:0007669"/>
    <property type="project" value="UniProtKB-KW"/>
</dbReference>
<proteinExistence type="predicted"/>
<dbReference type="AlphaFoldDB" id="A0A9Q3HP81"/>
<comment type="caution">
    <text evidence="6">The sequence shown here is derived from an EMBL/GenBank/DDBJ whole genome shotgun (WGS) entry which is preliminary data.</text>
</comment>
<dbReference type="GO" id="GO:0015074">
    <property type="term" value="P:DNA integration"/>
    <property type="evidence" value="ECO:0007669"/>
    <property type="project" value="InterPro"/>
</dbReference>
<dbReference type="PANTHER" id="PTHR42648:SF28">
    <property type="entry name" value="TRANSPOSON-ENCODED PROTEIN WITH RIBONUCLEASE H-LIKE AND RETROVIRUS ZINC FINGER-LIKE DOMAINS"/>
    <property type="match status" value="1"/>
</dbReference>
<dbReference type="InterPro" id="IPR039537">
    <property type="entry name" value="Retrotran_Ty1/copia-like"/>
</dbReference>
<evidence type="ECO:0000256" key="4">
    <source>
        <dbReference type="ARBA" id="ARBA00049244"/>
    </source>
</evidence>
<dbReference type="GO" id="GO:0003887">
    <property type="term" value="F:DNA-directed DNA polymerase activity"/>
    <property type="evidence" value="ECO:0007669"/>
    <property type="project" value="UniProtKB-EC"/>
</dbReference>
<name>A0A9Q3HP81_9BASI</name>
<keyword evidence="2" id="KW-0694">RNA-binding</keyword>
<keyword evidence="7" id="KW-1185">Reference proteome</keyword>
<reference evidence="6" key="1">
    <citation type="submission" date="2021-03" db="EMBL/GenBank/DDBJ databases">
        <title>Draft genome sequence of rust myrtle Austropuccinia psidii MF-1, a brazilian biotype.</title>
        <authorList>
            <person name="Quecine M.C."/>
            <person name="Pachon D.M.R."/>
            <person name="Bonatelli M.L."/>
            <person name="Correr F.H."/>
            <person name="Franceschini L.M."/>
            <person name="Leite T.F."/>
            <person name="Margarido G.R.A."/>
            <person name="Almeida C.A."/>
            <person name="Ferrarezi J.A."/>
            <person name="Labate C.A."/>
        </authorList>
    </citation>
    <scope>NUCLEOTIDE SEQUENCE</scope>
    <source>
        <strain evidence="6">MF-1</strain>
    </source>
</reference>
<evidence type="ECO:0000259" key="5">
    <source>
        <dbReference type="PROSITE" id="PS50994"/>
    </source>
</evidence>
<dbReference type="GO" id="GO:0003964">
    <property type="term" value="F:RNA-directed DNA polymerase activity"/>
    <property type="evidence" value="ECO:0007669"/>
    <property type="project" value="UniProtKB-EC"/>
</dbReference>
<evidence type="ECO:0000256" key="2">
    <source>
        <dbReference type="ARBA" id="ARBA00022884"/>
    </source>
</evidence>
<comment type="catalytic activity">
    <reaction evidence="4">
        <text>DNA(n) + a 2'-deoxyribonucleoside 5'-triphosphate = DNA(n+1) + diphosphate</text>
        <dbReference type="Rhea" id="RHEA:22508"/>
        <dbReference type="Rhea" id="RHEA-COMP:17339"/>
        <dbReference type="Rhea" id="RHEA-COMP:17340"/>
        <dbReference type="ChEBI" id="CHEBI:33019"/>
        <dbReference type="ChEBI" id="CHEBI:61560"/>
        <dbReference type="ChEBI" id="CHEBI:173112"/>
        <dbReference type="EC" id="2.7.7.7"/>
    </reaction>
</comment>
<dbReference type="Proteomes" id="UP000765509">
    <property type="component" value="Unassembled WGS sequence"/>
</dbReference>
<gene>
    <name evidence="6" type="ORF">O181_049934</name>
</gene>